<organism evidence="1 2">
    <name type="scientific">Naganishia vaughanmartiniae</name>
    <dbReference type="NCBI Taxonomy" id="1424756"/>
    <lineage>
        <taxon>Eukaryota</taxon>
        <taxon>Fungi</taxon>
        <taxon>Dikarya</taxon>
        <taxon>Basidiomycota</taxon>
        <taxon>Agaricomycotina</taxon>
        <taxon>Tremellomycetes</taxon>
        <taxon>Filobasidiales</taxon>
        <taxon>Filobasidiaceae</taxon>
        <taxon>Naganishia</taxon>
    </lineage>
</organism>
<comment type="caution">
    <text evidence="1">The sequence shown here is derived from an EMBL/GenBank/DDBJ whole genome shotgun (WGS) entry which is preliminary data.</text>
</comment>
<protein>
    <submittedName>
        <fullName evidence="1">Uncharacterized protein</fullName>
    </submittedName>
</protein>
<evidence type="ECO:0000313" key="2">
    <source>
        <dbReference type="Proteomes" id="UP001243375"/>
    </source>
</evidence>
<sequence>MPSVNSTRSHRQALQPLPNQSAVFSSRIVFTTLGTGDLPPATRAASLPSYPLVVRGRTVQVLLLETRYHHPEDSNTPLVVFCIDDVLTYSSFASDHGPLNICQIHYFASLLYSIFHILVEELPPWEVYPCLSEMSFIPFRDASQGEADHGLNMQDVMWGVWKAVQYGILSLEDDFDAEAYEWYEQPDNGDLNMLGPFIAFASPVDYSYLSRTNPTERIASSSQKSAAAERSFQDVLHHFEGVGVDVVVRLNEKLYDASVFEKRGMKHVEMQFPDGSNPPENFVRQFITLADQAIGNGGKVAVHCKAGLGRTGVLIGAYLIYKYGFTPNEVIAYMRIVRPGMVVGPQQAFMNRAFATWIRWSAVDEIKFTQRTTVFGTENTRHNQISEPKTRGFSPDLKENAARKTVTVIEQELLTITNTHEQHMPQIMMTPSRGQRMNDSAMAVTRTPGQPRKTPHGKTVVPADLDLMGEITGTPLSAKNKQTEAGPFAMTSPNKPKTRLQAIFDPPAETVAPQLLFTAAVVEPHATTTFTRKAPPESELSDRSAKRRAVNPERKATRTQSAVPIMTGYTPRRSTITSVSSTAAKSAHLSPSRIPMMMSSVKGMAKVQGKSQSFTCIQEERTLRFETPRKAEERLDVDVFGSPVMCNQAEQC</sequence>
<name>A0ACC2WM36_9TREE</name>
<accession>A0ACC2WM36</accession>
<proteinExistence type="predicted"/>
<dbReference type="Proteomes" id="UP001243375">
    <property type="component" value="Unassembled WGS sequence"/>
</dbReference>
<evidence type="ECO:0000313" key="1">
    <source>
        <dbReference type="EMBL" id="KAJ9112702.1"/>
    </source>
</evidence>
<reference evidence="1" key="1">
    <citation type="submission" date="2023-04" db="EMBL/GenBank/DDBJ databases">
        <title>Draft Genome sequencing of Naganishia species isolated from polar environments using Oxford Nanopore Technology.</title>
        <authorList>
            <person name="Leo P."/>
            <person name="Venkateswaran K."/>
        </authorList>
    </citation>
    <scope>NUCLEOTIDE SEQUENCE</scope>
    <source>
        <strain evidence="1">MNA-CCFEE 5425</strain>
    </source>
</reference>
<dbReference type="EMBL" id="JASBWU010000024">
    <property type="protein sequence ID" value="KAJ9112702.1"/>
    <property type="molecule type" value="Genomic_DNA"/>
</dbReference>
<keyword evidence="2" id="KW-1185">Reference proteome</keyword>
<gene>
    <name evidence="1" type="ORF">QFC22_006204</name>
</gene>